<evidence type="ECO:0000256" key="1">
    <source>
        <dbReference type="ARBA" id="ARBA00023125"/>
    </source>
</evidence>
<dbReference type="Proteomes" id="UP000009100">
    <property type="component" value="Chromosome 2"/>
</dbReference>
<dbReference type="GO" id="GO:0000160">
    <property type="term" value="P:phosphorelay signal transduction system"/>
    <property type="evidence" value="ECO:0007669"/>
    <property type="project" value="InterPro"/>
</dbReference>
<feature type="transmembrane region" description="Helical" evidence="3">
    <location>
        <begin position="150"/>
        <end position="171"/>
    </location>
</feature>
<dbReference type="eggNOG" id="COG3710">
    <property type="taxonomic scope" value="Bacteria"/>
</dbReference>
<sequence>MILMTKKSSNIWILNPTLRRQLTNKNDGTSKKLHSTDCKILETLCKHKGRTVSKSALTNAAWPGRVVSKASLTQSIAHLRIALGDNGREQNIIKTVPKHGYSLVEDLVEIEIPIINTQNNQSTDGPTTTQELLKIEVKEQVFFLKHFQNFTLLVLSCLLLLSISWLTQLIYYNSTTERIEWGQRDYLGVTYFFTNNQNGEDHFKAFKGKYTNNLRMLYLSDNPETFYISCTYQLNRSHMRNTMNMSFSQKYSVEQMKEVINEQCQ</sequence>
<evidence type="ECO:0000256" key="2">
    <source>
        <dbReference type="PROSITE-ProRule" id="PRU01091"/>
    </source>
</evidence>
<dbReference type="InterPro" id="IPR016032">
    <property type="entry name" value="Sig_transdc_resp-reg_C-effctor"/>
</dbReference>
<dbReference type="AlphaFoldDB" id="B7VRN4"/>
<accession>B7VRN4</accession>
<protein>
    <recommendedName>
        <fullName evidence="4">OmpR/PhoB-type domain-containing protein</fullName>
    </recommendedName>
</protein>
<organism evidence="5 6">
    <name type="scientific">Vibrio atlanticus (strain LGP32)</name>
    <name type="common">Vibrio splendidus (strain Mel32)</name>
    <dbReference type="NCBI Taxonomy" id="575788"/>
    <lineage>
        <taxon>Bacteria</taxon>
        <taxon>Pseudomonadati</taxon>
        <taxon>Pseudomonadota</taxon>
        <taxon>Gammaproteobacteria</taxon>
        <taxon>Vibrionales</taxon>
        <taxon>Vibrionaceae</taxon>
        <taxon>Vibrio</taxon>
    </lineage>
</organism>
<dbReference type="GO" id="GO:0006355">
    <property type="term" value="P:regulation of DNA-templated transcription"/>
    <property type="evidence" value="ECO:0007669"/>
    <property type="project" value="InterPro"/>
</dbReference>
<dbReference type="SUPFAM" id="SSF46894">
    <property type="entry name" value="C-terminal effector domain of the bipartite response regulators"/>
    <property type="match status" value="1"/>
</dbReference>
<dbReference type="KEGG" id="vsp:VS_II0622"/>
<dbReference type="STRING" id="575788.VS_II0622"/>
<dbReference type="InterPro" id="IPR001867">
    <property type="entry name" value="OmpR/PhoB-type_DNA-bd"/>
</dbReference>
<evidence type="ECO:0000313" key="6">
    <source>
        <dbReference type="Proteomes" id="UP000009100"/>
    </source>
</evidence>
<dbReference type="Gene3D" id="1.10.10.10">
    <property type="entry name" value="Winged helix-like DNA-binding domain superfamily/Winged helix DNA-binding domain"/>
    <property type="match status" value="1"/>
</dbReference>
<keyword evidence="3" id="KW-0812">Transmembrane</keyword>
<dbReference type="PATRIC" id="fig|575788.5.peg.601"/>
<evidence type="ECO:0000259" key="4">
    <source>
        <dbReference type="PROSITE" id="PS51755"/>
    </source>
</evidence>
<dbReference type="GO" id="GO:0003677">
    <property type="term" value="F:DNA binding"/>
    <property type="evidence" value="ECO:0007669"/>
    <property type="project" value="UniProtKB-UniRule"/>
</dbReference>
<dbReference type="EMBL" id="FM954973">
    <property type="protein sequence ID" value="CAV26252.1"/>
    <property type="molecule type" value="Genomic_DNA"/>
</dbReference>
<dbReference type="SMART" id="SM00862">
    <property type="entry name" value="Trans_reg_C"/>
    <property type="match status" value="1"/>
</dbReference>
<dbReference type="PROSITE" id="PS51755">
    <property type="entry name" value="OMPR_PHOB"/>
    <property type="match status" value="1"/>
</dbReference>
<gene>
    <name evidence="5" type="ordered locus">VS_II0622</name>
</gene>
<dbReference type="Pfam" id="PF00486">
    <property type="entry name" value="Trans_reg_C"/>
    <property type="match status" value="1"/>
</dbReference>
<dbReference type="InterPro" id="IPR036388">
    <property type="entry name" value="WH-like_DNA-bd_sf"/>
</dbReference>
<keyword evidence="1 2" id="KW-0238">DNA-binding</keyword>
<reference evidence="5 6" key="1">
    <citation type="submission" date="2009-02" db="EMBL/GenBank/DDBJ databases">
        <title>Vibrio splendidus str. LGP32 complete genome.</title>
        <authorList>
            <person name="Mazel D."/>
            <person name="Le Roux F."/>
        </authorList>
    </citation>
    <scope>NUCLEOTIDE SEQUENCE [LARGE SCALE GENOMIC DNA]</scope>
    <source>
        <strain evidence="5 6">LGP32</strain>
    </source>
</reference>
<proteinExistence type="predicted"/>
<name>B7VRN4_VIBA3</name>
<keyword evidence="3" id="KW-0472">Membrane</keyword>
<dbReference type="CDD" id="cd00383">
    <property type="entry name" value="trans_reg_C"/>
    <property type="match status" value="1"/>
</dbReference>
<evidence type="ECO:0000256" key="3">
    <source>
        <dbReference type="SAM" id="Phobius"/>
    </source>
</evidence>
<feature type="domain" description="OmpR/PhoB-type" evidence="4">
    <location>
        <begin position="3"/>
        <end position="105"/>
    </location>
</feature>
<feature type="DNA-binding region" description="OmpR/PhoB-type" evidence="2">
    <location>
        <begin position="3"/>
        <end position="105"/>
    </location>
</feature>
<dbReference type="HOGENOM" id="CLU_096826_0_0_6"/>
<keyword evidence="3" id="KW-1133">Transmembrane helix</keyword>
<evidence type="ECO:0000313" key="5">
    <source>
        <dbReference type="EMBL" id="CAV26252.1"/>
    </source>
</evidence>